<keyword evidence="7 8" id="KW-0472">Membrane</keyword>
<dbReference type="Gene3D" id="3.40.720.10">
    <property type="entry name" value="Alkaline Phosphatase, subunit A"/>
    <property type="match status" value="1"/>
</dbReference>
<dbReference type="InterPro" id="IPR000917">
    <property type="entry name" value="Sulfatase_N"/>
</dbReference>
<evidence type="ECO:0000313" key="12">
    <source>
        <dbReference type="Proteomes" id="UP000582090"/>
    </source>
</evidence>
<dbReference type="CDD" id="cd16017">
    <property type="entry name" value="LptA"/>
    <property type="match status" value="1"/>
</dbReference>
<evidence type="ECO:0000256" key="3">
    <source>
        <dbReference type="ARBA" id="ARBA00022519"/>
    </source>
</evidence>
<dbReference type="NCBIfam" id="NF028537">
    <property type="entry name" value="P_eth_NH2_trans"/>
    <property type="match status" value="1"/>
</dbReference>
<evidence type="ECO:0000256" key="6">
    <source>
        <dbReference type="ARBA" id="ARBA00022989"/>
    </source>
</evidence>
<feature type="transmembrane region" description="Helical" evidence="8">
    <location>
        <begin position="112"/>
        <end position="134"/>
    </location>
</feature>
<feature type="domain" description="Sulfatase N-terminal" evidence="9">
    <location>
        <begin position="271"/>
        <end position="559"/>
    </location>
</feature>
<dbReference type="Proteomes" id="UP000582090">
    <property type="component" value="Unassembled WGS sequence"/>
</dbReference>
<comment type="subcellular location">
    <subcellularLocation>
        <location evidence="1">Cell inner membrane</location>
        <topology evidence="1">Multi-pass membrane protein</topology>
    </subcellularLocation>
</comment>
<accession>A0A7W6CWV2</accession>
<comment type="caution">
    <text evidence="11">The sequence shown here is derived from an EMBL/GenBank/DDBJ whole genome shotgun (WGS) entry which is preliminary data.</text>
</comment>
<keyword evidence="4 11" id="KW-0808">Transferase</keyword>
<dbReference type="Pfam" id="PF00884">
    <property type="entry name" value="Sulfatase"/>
    <property type="match status" value="1"/>
</dbReference>
<proteinExistence type="predicted"/>
<dbReference type="GO" id="GO:0005886">
    <property type="term" value="C:plasma membrane"/>
    <property type="evidence" value="ECO:0007669"/>
    <property type="project" value="UniProtKB-SubCell"/>
</dbReference>
<dbReference type="GO" id="GO:0016776">
    <property type="term" value="F:phosphotransferase activity, phosphate group as acceptor"/>
    <property type="evidence" value="ECO:0007669"/>
    <property type="project" value="TreeGrafter"/>
</dbReference>
<feature type="transmembrane region" description="Helical" evidence="8">
    <location>
        <begin position="187"/>
        <end position="207"/>
    </location>
</feature>
<dbReference type="InterPro" id="IPR012549">
    <property type="entry name" value="EptA-like_N"/>
</dbReference>
<keyword evidence="5 8" id="KW-0812">Transmembrane</keyword>
<evidence type="ECO:0000256" key="8">
    <source>
        <dbReference type="SAM" id="Phobius"/>
    </source>
</evidence>
<dbReference type="InterPro" id="IPR017850">
    <property type="entry name" value="Alkaline_phosphatase_core_sf"/>
</dbReference>
<feature type="transmembrane region" description="Helical" evidence="8">
    <location>
        <begin position="49"/>
        <end position="71"/>
    </location>
</feature>
<evidence type="ECO:0000259" key="10">
    <source>
        <dbReference type="Pfam" id="PF08019"/>
    </source>
</evidence>
<evidence type="ECO:0000256" key="2">
    <source>
        <dbReference type="ARBA" id="ARBA00022475"/>
    </source>
</evidence>
<evidence type="ECO:0000256" key="1">
    <source>
        <dbReference type="ARBA" id="ARBA00004429"/>
    </source>
</evidence>
<name>A0A7W6CWV2_9HYPH</name>
<feature type="transmembrane region" description="Helical" evidence="8">
    <location>
        <begin position="154"/>
        <end position="175"/>
    </location>
</feature>
<evidence type="ECO:0000259" key="9">
    <source>
        <dbReference type="Pfam" id="PF00884"/>
    </source>
</evidence>
<dbReference type="AlphaFoldDB" id="A0A7W6CWV2"/>
<dbReference type="EC" id="2.7.8.-" evidence="11"/>
<dbReference type="EMBL" id="JACIDW010000019">
    <property type="protein sequence ID" value="MBB3966558.1"/>
    <property type="molecule type" value="Genomic_DNA"/>
</dbReference>
<dbReference type="PANTHER" id="PTHR30443">
    <property type="entry name" value="INNER MEMBRANE PROTEIN"/>
    <property type="match status" value="1"/>
</dbReference>
<dbReference type="InterPro" id="IPR058130">
    <property type="entry name" value="PEA_transf_C"/>
</dbReference>
<evidence type="ECO:0000313" key="11">
    <source>
        <dbReference type="EMBL" id="MBB3966558.1"/>
    </source>
</evidence>
<evidence type="ECO:0000256" key="4">
    <source>
        <dbReference type="ARBA" id="ARBA00022679"/>
    </source>
</evidence>
<dbReference type="PANTHER" id="PTHR30443:SF0">
    <property type="entry name" value="PHOSPHOETHANOLAMINE TRANSFERASE EPTA"/>
    <property type="match status" value="1"/>
</dbReference>
<gene>
    <name evidence="11" type="ORF">GGQ67_004246</name>
</gene>
<keyword evidence="6 8" id="KW-1133">Transmembrane helix</keyword>
<dbReference type="GO" id="GO:0009244">
    <property type="term" value="P:lipopolysaccharide core region biosynthetic process"/>
    <property type="evidence" value="ECO:0007669"/>
    <property type="project" value="TreeGrafter"/>
</dbReference>
<keyword evidence="12" id="KW-1185">Reference proteome</keyword>
<feature type="transmembrane region" description="Helical" evidence="8">
    <location>
        <begin position="83"/>
        <end position="105"/>
    </location>
</feature>
<dbReference type="InterPro" id="IPR040423">
    <property type="entry name" value="PEA_transferase"/>
</dbReference>
<protein>
    <submittedName>
        <fullName evidence="11">Lipid A ethanolaminephosphotransferase</fullName>
        <ecNumber evidence="11">2.7.8.-</ecNumber>
    </submittedName>
</protein>
<dbReference type="SUPFAM" id="SSF53649">
    <property type="entry name" value="Alkaline phosphatase-like"/>
    <property type="match status" value="1"/>
</dbReference>
<dbReference type="Pfam" id="PF08019">
    <property type="entry name" value="EptA_B_N"/>
    <property type="match status" value="1"/>
</dbReference>
<dbReference type="RefSeq" id="WP_183902038.1">
    <property type="nucleotide sequence ID" value="NZ_JACIDW010000019.1"/>
</dbReference>
<reference evidence="11 12" key="1">
    <citation type="submission" date="2020-08" db="EMBL/GenBank/DDBJ databases">
        <title>Genomic Encyclopedia of Type Strains, Phase IV (KMG-IV): sequencing the most valuable type-strain genomes for metagenomic binning, comparative biology and taxonomic classification.</title>
        <authorList>
            <person name="Goeker M."/>
        </authorList>
    </citation>
    <scope>NUCLEOTIDE SEQUENCE [LARGE SCALE GENOMIC DNA]</scope>
    <source>
        <strain evidence="11 12">DSM 26575</strain>
    </source>
</reference>
<keyword evidence="3" id="KW-0997">Cell inner membrane</keyword>
<sequence>MSEKKGIPSRIGGIRAIVLLDGIPRKHRGDIELNDSNSRRAPRFFRPEIGSVTLCLLTTAYLLIAANQTFWSKAFGYFAGDHFGFTIFVVGIAAASMGVVTFFSAKYVTKPVLIFLVMVASAASWFTDSFGVIVDKEMIRNAVVSTNAEAGRLITARFVLHLLLTGIVPSLLIVWVRIRHRPILRKLGHNTAVILACTAVFAVIGLGDYRAFAGIGRAHKDLLDTFNPFVPITSAVRFAISSGKDANVVAQPLGTDAKRVNTAATDKPRVTIIVLGETARAQDFSLAGYERDTNPELAKRNVVYFPNTSSCGTATAISVPCMFSIYPRNDYTHRKGLETENVLDVLGRAKVSVSWLDNDTGSYGVTDRVSYEFLPDSADPRFCKDGECLDDILLDKVDGWLDKVKGDSVLVLHQLGSHGPAYYARYPEEFRRFTPDCRANDFVACSPEEIRNAYDNTILYTDHVVSTVIDKLKKRSATLAASAIYMSDHGESLGENGLYLHGTPYVLAPAQQTKVPFLVWMSDDLQASAGYDMACLATNAKKTTSHDNFFHSVLGITDVSTKVYDPALDVFSSCRKGNMRVASVATGVN</sequence>
<evidence type="ECO:0000256" key="5">
    <source>
        <dbReference type="ARBA" id="ARBA00022692"/>
    </source>
</evidence>
<evidence type="ECO:0000256" key="7">
    <source>
        <dbReference type="ARBA" id="ARBA00023136"/>
    </source>
</evidence>
<keyword evidence="2" id="KW-1003">Cell membrane</keyword>
<organism evidence="11 12">
    <name type="scientific">Rhizobium metallidurans</name>
    <dbReference type="NCBI Taxonomy" id="1265931"/>
    <lineage>
        <taxon>Bacteria</taxon>
        <taxon>Pseudomonadati</taxon>
        <taxon>Pseudomonadota</taxon>
        <taxon>Alphaproteobacteria</taxon>
        <taxon>Hyphomicrobiales</taxon>
        <taxon>Rhizobiaceae</taxon>
        <taxon>Rhizobium/Agrobacterium group</taxon>
        <taxon>Rhizobium</taxon>
    </lineage>
</organism>
<feature type="domain" description="Phosphoethanolamine transferase N-terminal" evidence="10">
    <location>
        <begin position="93"/>
        <end position="239"/>
    </location>
</feature>